<gene>
    <name evidence="3" type="ORF">MNEG_5918</name>
</gene>
<dbReference type="AlphaFoldDB" id="A0A0D2MNB1"/>
<feature type="domain" description="SPX" evidence="2">
    <location>
        <begin position="1"/>
        <end position="251"/>
    </location>
</feature>
<feature type="region of interest" description="Disordered" evidence="1">
    <location>
        <begin position="360"/>
        <end position="405"/>
    </location>
</feature>
<dbReference type="PANTHER" id="PTHR45978">
    <property type="entry name" value="SPX DOMAIN-CONTAINING PROTEIN 3"/>
    <property type="match status" value="1"/>
</dbReference>
<dbReference type="GeneID" id="25738795"/>
<feature type="region of interest" description="Disordered" evidence="1">
    <location>
        <begin position="147"/>
        <end position="198"/>
    </location>
</feature>
<feature type="region of interest" description="Disordered" evidence="1">
    <location>
        <begin position="49"/>
        <end position="96"/>
    </location>
</feature>
<proteinExistence type="predicted"/>
<dbReference type="STRING" id="145388.A0A0D2MNB1"/>
<evidence type="ECO:0000313" key="3">
    <source>
        <dbReference type="EMBL" id="KIZ02042.1"/>
    </source>
</evidence>
<protein>
    <recommendedName>
        <fullName evidence="2">SPX domain-containing protein</fullName>
    </recommendedName>
</protein>
<dbReference type="OrthoDB" id="6493944at2759"/>
<evidence type="ECO:0000259" key="2">
    <source>
        <dbReference type="PROSITE" id="PS51382"/>
    </source>
</evidence>
<reference evidence="3 4" key="1">
    <citation type="journal article" date="2013" name="BMC Genomics">
        <title>Reconstruction of the lipid metabolism for the microalga Monoraphidium neglectum from its genome sequence reveals characteristics suitable for biofuel production.</title>
        <authorList>
            <person name="Bogen C."/>
            <person name="Al-Dilaimi A."/>
            <person name="Albersmeier A."/>
            <person name="Wichmann J."/>
            <person name="Grundmann M."/>
            <person name="Rupp O."/>
            <person name="Lauersen K.J."/>
            <person name="Blifernez-Klassen O."/>
            <person name="Kalinowski J."/>
            <person name="Goesmann A."/>
            <person name="Mussgnug J.H."/>
            <person name="Kruse O."/>
        </authorList>
    </citation>
    <scope>NUCLEOTIDE SEQUENCE [LARGE SCALE GENOMIC DNA]</scope>
    <source>
        <strain evidence="3 4">SAG 48.87</strain>
    </source>
</reference>
<evidence type="ECO:0000313" key="4">
    <source>
        <dbReference type="Proteomes" id="UP000054498"/>
    </source>
</evidence>
<name>A0A0D2MNB1_9CHLO</name>
<dbReference type="InterPro" id="IPR004331">
    <property type="entry name" value="SPX_dom"/>
</dbReference>
<dbReference type="KEGG" id="mng:MNEG_5918"/>
<sequence>MKFGKLLGELFGEASTRGEAEAGDGDAYDPDHRPVLRYKALKKFIKAHAKHHHAPQDAAAGAADTAARGGDRGGDGGRRQGLGEGAEGAAAAPEQLSPDEALFVQTLNEDLSRLNDFFVEREEDSVIKLQDLSDRIKRLQGLAAKARGQQQQQQQEQGEQQGEQQAEEQAEEQADAQQRRRQQQQQQQRPAGTLPPSITHEARGLRAELVDLHGEMVLLQHWSMLNYSGVVKIIKKHDKHSDILMRAPYLESVLQQPFYSHGVMCRLVRTAEEHIDALAASGLLPAGEGSSGGGAAPAGVASAASERGRARAEVFRQTQQALDTWKSMRESAKTPSTVLPAEGSELLRQLQVRERWARLTARPVGEQGEGADPAGAGKRAAAEGEGPGNGGGEPAAKRAHVVGSA</sequence>
<dbReference type="Pfam" id="PF03105">
    <property type="entry name" value="SPX"/>
    <property type="match status" value="1"/>
</dbReference>
<dbReference type="InterPro" id="IPR031142">
    <property type="entry name" value="SPX_prot"/>
</dbReference>
<feature type="compositionally biased region" description="Acidic residues" evidence="1">
    <location>
        <begin position="165"/>
        <end position="174"/>
    </location>
</feature>
<keyword evidence="4" id="KW-1185">Reference proteome</keyword>
<dbReference type="RefSeq" id="XP_013901061.1">
    <property type="nucleotide sequence ID" value="XM_014045607.1"/>
</dbReference>
<dbReference type="EMBL" id="KK101136">
    <property type="protein sequence ID" value="KIZ02042.1"/>
    <property type="molecule type" value="Genomic_DNA"/>
</dbReference>
<feature type="compositionally biased region" description="Basic and acidic residues" evidence="1">
    <location>
        <begin position="69"/>
        <end position="78"/>
    </location>
</feature>
<evidence type="ECO:0000256" key="1">
    <source>
        <dbReference type="SAM" id="MobiDB-lite"/>
    </source>
</evidence>
<feature type="compositionally biased region" description="Low complexity" evidence="1">
    <location>
        <begin position="370"/>
        <end position="379"/>
    </location>
</feature>
<dbReference type="GO" id="GO:0016036">
    <property type="term" value="P:cellular response to phosphate starvation"/>
    <property type="evidence" value="ECO:0007669"/>
    <property type="project" value="InterPro"/>
</dbReference>
<feature type="compositionally biased region" description="Low complexity" evidence="1">
    <location>
        <begin position="56"/>
        <end position="68"/>
    </location>
</feature>
<organism evidence="3 4">
    <name type="scientific">Monoraphidium neglectum</name>
    <dbReference type="NCBI Taxonomy" id="145388"/>
    <lineage>
        <taxon>Eukaryota</taxon>
        <taxon>Viridiplantae</taxon>
        <taxon>Chlorophyta</taxon>
        <taxon>core chlorophytes</taxon>
        <taxon>Chlorophyceae</taxon>
        <taxon>CS clade</taxon>
        <taxon>Sphaeropleales</taxon>
        <taxon>Selenastraceae</taxon>
        <taxon>Monoraphidium</taxon>
    </lineage>
</organism>
<dbReference type="PANTHER" id="PTHR45978:SF7">
    <property type="entry name" value="SPX DOMAIN-CONTAINING PROTEIN 4"/>
    <property type="match status" value="1"/>
</dbReference>
<dbReference type="PROSITE" id="PS51382">
    <property type="entry name" value="SPX"/>
    <property type="match status" value="1"/>
</dbReference>
<accession>A0A0D2MNB1</accession>
<dbReference type="Proteomes" id="UP000054498">
    <property type="component" value="Unassembled WGS sequence"/>
</dbReference>
<feature type="compositionally biased region" description="Low complexity" evidence="1">
    <location>
        <begin position="147"/>
        <end position="164"/>
    </location>
</feature>